<sequence length="100" mass="12052">MDSSKVCITLFEYISNVYAVYITCRIFSNVYRNNEKFRKFVDSKHVLNIFITYEILFVNYLIKNSNDVFLCISFNKIQAYNTFVHIHVYDIAIYQNIIYF</sequence>
<proteinExistence type="predicted"/>
<gene>
    <name evidence="1" type="ORF">g.149665</name>
</gene>
<dbReference type="AlphaFoldDB" id="A0A2S2R6K8"/>
<organism evidence="1">
    <name type="scientific">Sipha flava</name>
    <name type="common">yellow sugarcane aphid</name>
    <dbReference type="NCBI Taxonomy" id="143950"/>
    <lineage>
        <taxon>Eukaryota</taxon>
        <taxon>Metazoa</taxon>
        <taxon>Ecdysozoa</taxon>
        <taxon>Arthropoda</taxon>
        <taxon>Hexapoda</taxon>
        <taxon>Insecta</taxon>
        <taxon>Pterygota</taxon>
        <taxon>Neoptera</taxon>
        <taxon>Paraneoptera</taxon>
        <taxon>Hemiptera</taxon>
        <taxon>Sternorrhyncha</taxon>
        <taxon>Aphidomorpha</taxon>
        <taxon>Aphidoidea</taxon>
        <taxon>Aphididae</taxon>
        <taxon>Sipha</taxon>
    </lineage>
</organism>
<protein>
    <submittedName>
        <fullName evidence="1">Uncharacterized protein</fullName>
    </submittedName>
</protein>
<accession>A0A2S2R6K8</accession>
<dbReference type="EMBL" id="GGMS01015789">
    <property type="protein sequence ID" value="MBY84992.1"/>
    <property type="molecule type" value="Transcribed_RNA"/>
</dbReference>
<reference evidence="1" key="1">
    <citation type="submission" date="2018-04" db="EMBL/GenBank/DDBJ databases">
        <title>Transcriptome assembly of Sipha flava.</title>
        <authorList>
            <person name="Scully E.D."/>
            <person name="Geib S.M."/>
            <person name="Palmer N.A."/>
            <person name="Koch K."/>
            <person name="Bradshaw J."/>
            <person name="Heng-Moss T."/>
            <person name="Sarath G."/>
        </authorList>
    </citation>
    <scope>NUCLEOTIDE SEQUENCE</scope>
</reference>
<name>A0A2S2R6K8_9HEMI</name>
<evidence type="ECO:0000313" key="1">
    <source>
        <dbReference type="EMBL" id="MBY84992.1"/>
    </source>
</evidence>